<dbReference type="InterPro" id="IPR002629">
    <property type="entry name" value="Met_Synth_C/arc"/>
</dbReference>
<keyword evidence="5 11" id="KW-0028">Amino-acid biosynthesis</keyword>
<feature type="binding site" evidence="11">
    <location>
        <position position="676"/>
    </location>
    <ligand>
        <name>Zn(2+)</name>
        <dbReference type="ChEBI" id="CHEBI:29105"/>
        <note>catalytic</note>
    </ligand>
</feature>
<keyword evidence="10 11" id="KW-0486">Methionine biosynthesis</keyword>
<dbReference type="InterPro" id="IPR013215">
    <property type="entry name" value="Cbl-indep_Met_Synth_N"/>
</dbReference>
<dbReference type="Proteomes" id="UP001597419">
    <property type="component" value="Unassembled WGS sequence"/>
</dbReference>
<keyword evidence="4 11" id="KW-0489">Methyltransferase</keyword>
<feature type="binding site" evidence="11">
    <location>
        <position position="616"/>
    </location>
    <ligand>
        <name>5-methyltetrahydropteroyltri-L-glutamate</name>
        <dbReference type="ChEBI" id="CHEBI:58207"/>
    </ligand>
</feature>
<protein>
    <recommendedName>
        <fullName evidence="11">5-methyltetrahydropteroyltriglutamate--homocysteine methyltransferase</fullName>
        <ecNumber evidence="11">2.1.1.14</ecNumber>
    </recommendedName>
    <alternativeName>
        <fullName evidence="11">Cobalamin-independent methionine synthase</fullName>
    </alternativeName>
    <alternativeName>
        <fullName evidence="11">Methionine synthase, vitamin-B12 independent isozyme</fullName>
    </alternativeName>
</protein>
<dbReference type="CDD" id="cd03312">
    <property type="entry name" value="CIMS_N_terminal_like"/>
    <property type="match status" value="1"/>
</dbReference>
<evidence type="ECO:0000256" key="8">
    <source>
        <dbReference type="ARBA" id="ARBA00022737"/>
    </source>
</evidence>
<evidence type="ECO:0000259" key="12">
    <source>
        <dbReference type="Pfam" id="PF01717"/>
    </source>
</evidence>
<feature type="binding site" evidence="11">
    <location>
        <position position="495"/>
    </location>
    <ligand>
        <name>L-methionine</name>
        <dbReference type="ChEBI" id="CHEBI:57844"/>
    </ligand>
</feature>
<feature type="binding site" evidence="11">
    <location>
        <position position="652"/>
    </location>
    <ligand>
        <name>Zn(2+)</name>
        <dbReference type="ChEBI" id="CHEBI:29105"/>
        <note>catalytic</note>
    </ligand>
</feature>
<evidence type="ECO:0000256" key="2">
    <source>
        <dbReference type="ARBA" id="ARBA00004681"/>
    </source>
</evidence>
<dbReference type="EC" id="2.1.1.14" evidence="11"/>
<dbReference type="NCBIfam" id="TIGR01371">
    <property type="entry name" value="met_syn_B12ind"/>
    <property type="match status" value="1"/>
</dbReference>
<keyword evidence="7 11" id="KW-0479">Metal-binding</keyword>
<feature type="binding site" evidence="11">
    <location>
        <position position="120"/>
    </location>
    <ligand>
        <name>5-methyltetrahydropteroyltri-L-glutamate</name>
        <dbReference type="ChEBI" id="CHEBI:58207"/>
    </ligand>
</feature>
<comment type="pathway">
    <text evidence="2 11">Amino-acid biosynthesis; L-methionine biosynthesis via de novo pathway; L-methionine from L-homocysteine (MetE route): step 1/1.</text>
</comment>
<dbReference type="GO" id="GO:0003871">
    <property type="term" value="F:5-methyltetrahydropteroyltriglutamate-homocysteine S-methyltransferase activity"/>
    <property type="evidence" value="ECO:0007669"/>
    <property type="project" value="UniProtKB-EC"/>
</dbReference>
<dbReference type="EMBL" id="JBHUKU010000022">
    <property type="protein sequence ID" value="MFD2463646.1"/>
    <property type="molecule type" value="Genomic_DNA"/>
</dbReference>
<feature type="binding site" evidence="11">
    <location>
        <position position="610"/>
    </location>
    <ligand>
        <name>L-homocysteine</name>
        <dbReference type="ChEBI" id="CHEBI:58199"/>
    </ligand>
</feature>
<reference evidence="15" key="1">
    <citation type="journal article" date="2019" name="Int. J. Syst. Evol. Microbiol.">
        <title>The Global Catalogue of Microorganisms (GCM) 10K type strain sequencing project: providing services to taxonomists for standard genome sequencing and annotation.</title>
        <authorList>
            <consortium name="The Broad Institute Genomics Platform"/>
            <consortium name="The Broad Institute Genome Sequencing Center for Infectious Disease"/>
            <person name="Wu L."/>
            <person name="Ma J."/>
        </authorList>
    </citation>
    <scope>NUCLEOTIDE SEQUENCE [LARGE SCALE GENOMIC DNA]</scope>
    <source>
        <strain evidence="15">CGMCC 4.7643</strain>
    </source>
</reference>
<dbReference type="NCBIfam" id="NF003556">
    <property type="entry name" value="PRK05222.1"/>
    <property type="match status" value="1"/>
</dbReference>
<evidence type="ECO:0000313" key="14">
    <source>
        <dbReference type="EMBL" id="MFD2463646.1"/>
    </source>
</evidence>
<sequence>MPDHRVTENPVGSTVLGYPRIGPDRELKRAVERYWSGKIDEAALAETGRALRAATWRELAAAGLDSIPSNTFSHYDQVLDTAELFGALPARFTGLGLSPLDTYFAAARGVQDAPALEMTKWFDTNYHYLVPELGPDTTFTLTGTKPLDEYREAKAAGYETRPVLVGPVTFLLLSKAAGDAPEGFRPLELLDRLLLRYAELLEQLHDAGAEWVQLDEPAFAADRGEKELNALTRAYHVLAKATARPKLLVAGYFGGLGRGLGVLARSPIDALAVDLVTDPSTVDAVAAEGALRDKEVLAGVVDGRNVWRTDPEQALARAATLLGTAARVSVSTSCSLLHVPYDVERETALDARLKSWLAFARQKVDEVVLLGKALRQGPGNVDLTAARAAVRDRATAAELLDVRVRSRLASLRPEHALRSPFARRAAAQQAALGLPALPSTTIGSFPQTTELRKARAAHRAGTLDDAGYTAAMREEIERVIRLQEDLGLDVLVHGEPERNDMVQYFAEQLAGFAATEHGWVQSYGSRCVRPPILYGDVSRPEPMTVRWATYAQRLTDRPVKGMLTGPVTILAWSFVRDDQPLSETAAQVALAIRDEVHDLEAAGIRVVQVDEPALRELLPLRAAGHEAYFAWAVRAFRLATSGIADATQIHTHMCYSEFGEVLPAIDALDADVTSIEAARSKMEVLTDLGEAGFGRGVGPGVYDIHSPRVPDVDEVGGLLRTAVGAVAPDRVWVNPDCGLKTRGYAEVEPALRNLVAAARQVRAELG</sequence>
<evidence type="ECO:0000256" key="5">
    <source>
        <dbReference type="ARBA" id="ARBA00022605"/>
    </source>
</evidence>
<dbReference type="GO" id="GO:0032259">
    <property type="term" value="P:methylation"/>
    <property type="evidence" value="ECO:0007669"/>
    <property type="project" value="UniProtKB-KW"/>
</dbReference>
<dbReference type="Pfam" id="PF08267">
    <property type="entry name" value="Meth_synt_1"/>
    <property type="match status" value="1"/>
</dbReference>
<evidence type="ECO:0000256" key="3">
    <source>
        <dbReference type="ARBA" id="ARBA00009553"/>
    </source>
</evidence>
<feature type="binding site" evidence="11">
    <location>
        <position position="495"/>
    </location>
    <ligand>
        <name>L-homocysteine</name>
        <dbReference type="ChEBI" id="CHEBI:58199"/>
    </ligand>
</feature>
<feature type="domain" description="Cobalamin-independent methionine synthase MetE N-terminal" evidence="13">
    <location>
        <begin position="13"/>
        <end position="321"/>
    </location>
</feature>
<feature type="binding site" evidence="11">
    <location>
        <begin position="25"/>
        <end position="28"/>
    </location>
    <ligand>
        <name>5-methyltetrahydropteroyltri-L-glutamate</name>
        <dbReference type="ChEBI" id="CHEBI:58207"/>
    </ligand>
</feature>
<feature type="binding site" evidence="11">
    <location>
        <position position="654"/>
    </location>
    <ligand>
        <name>Zn(2+)</name>
        <dbReference type="ChEBI" id="CHEBI:29105"/>
        <note>catalytic</note>
    </ligand>
</feature>
<evidence type="ECO:0000256" key="4">
    <source>
        <dbReference type="ARBA" id="ARBA00022603"/>
    </source>
</evidence>
<feature type="active site" description="Proton donor" evidence="11">
    <location>
        <position position="705"/>
    </location>
</feature>
<name>A0ABW5GRZ4_9PSEU</name>
<accession>A0ABW5GRZ4</accession>
<feature type="binding site" evidence="11">
    <location>
        <position position="610"/>
    </location>
    <ligand>
        <name>L-methionine</name>
        <dbReference type="ChEBI" id="CHEBI:57844"/>
    </ligand>
</feature>
<evidence type="ECO:0000259" key="13">
    <source>
        <dbReference type="Pfam" id="PF08267"/>
    </source>
</evidence>
<evidence type="ECO:0000313" key="15">
    <source>
        <dbReference type="Proteomes" id="UP001597419"/>
    </source>
</evidence>
<feature type="binding site" evidence="11">
    <location>
        <begin position="526"/>
        <end position="527"/>
    </location>
    <ligand>
        <name>5-methyltetrahydropteroyltri-L-glutamate</name>
        <dbReference type="ChEBI" id="CHEBI:58207"/>
    </ligand>
</feature>
<dbReference type="HAMAP" id="MF_00172">
    <property type="entry name" value="Meth_synth"/>
    <property type="match status" value="1"/>
</dbReference>
<dbReference type="Gene3D" id="3.20.20.210">
    <property type="match status" value="2"/>
</dbReference>
<feature type="binding site" evidence="11">
    <location>
        <position position="572"/>
    </location>
    <ligand>
        <name>5-methyltetrahydropteroyltri-L-glutamate</name>
        <dbReference type="ChEBI" id="CHEBI:58207"/>
    </ligand>
</feature>
<organism evidence="14 15">
    <name type="scientific">Amycolatopsis samaneae</name>
    <dbReference type="NCBI Taxonomy" id="664691"/>
    <lineage>
        <taxon>Bacteria</taxon>
        <taxon>Bacillati</taxon>
        <taxon>Actinomycetota</taxon>
        <taxon>Actinomycetes</taxon>
        <taxon>Pseudonocardiales</taxon>
        <taxon>Pseudonocardiaceae</taxon>
        <taxon>Amycolatopsis</taxon>
    </lineage>
</organism>
<proteinExistence type="inferred from homology"/>
<evidence type="ECO:0000256" key="9">
    <source>
        <dbReference type="ARBA" id="ARBA00022833"/>
    </source>
</evidence>
<dbReference type="InterPro" id="IPR006276">
    <property type="entry name" value="Cobalamin-indep_Met_synthase"/>
</dbReference>
<comment type="function">
    <text evidence="1 11">Catalyzes the transfer of a methyl group from 5-methyltetrahydrofolate to homocysteine resulting in methionine formation.</text>
</comment>
<gene>
    <name evidence="11 14" type="primary">metE</name>
    <name evidence="14" type="ORF">ACFSYJ_33875</name>
</gene>
<evidence type="ECO:0000256" key="6">
    <source>
        <dbReference type="ARBA" id="ARBA00022679"/>
    </source>
</evidence>
<dbReference type="Pfam" id="PF01717">
    <property type="entry name" value="Meth_synt_2"/>
    <property type="match status" value="1"/>
</dbReference>
<dbReference type="PIRSF" id="PIRSF000382">
    <property type="entry name" value="MeTrfase_B12_ind"/>
    <property type="match status" value="1"/>
</dbReference>
<evidence type="ECO:0000256" key="7">
    <source>
        <dbReference type="ARBA" id="ARBA00022723"/>
    </source>
</evidence>
<evidence type="ECO:0000256" key="11">
    <source>
        <dbReference type="HAMAP-Rule" id="MF_00172"/>
    </source>
</evidence>
<comment type="catalytic activity">
    <reaction evidence="11">
        <text>5-methyltetrahydropteroyltri-L-glutamate + L-homocysteine = tetrahydropteroyltri-L-glutamate + L-methionine</text>
        <dbReference type="Rhea" id="RHEA:21196"/>
        <dbReference type="ChEBI" id="CHEBI:57844"/>
        <dbReference type="ChEBI" id="CHEBI:58140"/>
        <dbReference type="ChEBI" id="CHEBI:58199"/>
        <dbReference type="ChEBI" id="CHEBI:58207"/>
        <dbReference type="EC" id="2.1.1.14"/>
    </reaction>
</comment>
<dbReference type="RefSeq" id="WP_345386723.1">
    <property type="nucleotide sequence ID" value="NZ_BAABHG010000001.1"/>
</dbReference>
<evidence type="ECO:0000256" key="1">
    <source>
        <dbReference type="ARBA" id="ARBA00002777"/>
    </source>
</evidence>
<dbReference type="PANTHER" id="PTHR30519">
    <property type="entry name" value="5-METHYLTETRAHYDROPTEROYLTRIGLUTAMATE--HOMOCYSTEINE METHYLTRANSFERASE"/>
    <property type="match status" value="1"/>
</dbReference>
<feature type="domain" description="Cobalamin-independent methionine synthase MetE C-terminal/archaeal" evidence="12">
    <location>
        <begin position="437"/>
        <end position="759"/>
    </location>
</feature>
<dbReference type="InterPro" id="IPR038071">
    <property type="entry name" value="UROD/MetE-like_sf"/>
</dbReference>
<keyword evidence="6 11" id="KW-0808">Transferase</keyword>
<feature type="binding site" evidence="11">
    <location>
        <begin position="442"/>
        <end position="444"/>
    </location>
    <ligand>
        <name>L-homocysteine</name>
        <dbReference type="ChEBI" id="CHEBI:58199"/>
    </ligand>
</feature>
<keyword evidence="9 11" id="KW-0862">Zinc</keyword>
<dbReference type="CDD" id="cd03311">
    <property type="entry name" value="CIMS_C_terminal_like"/>
    <property type="match status" value="1"/>
</dbReference>
<keyword evidence="8 11" id="KW-0677">Repeat</keyword>
<comment type="caution">
    <text evidence="14">The sequence shown here is derived from an EMBL/GenBank/DDBJ whole genome shotgun (WGS) entry which is preliminary data.</text>
</comment>
<feature type="binding site" evidence="11">
    <location>
        <begin position="442"/>
        <end position="444"/>
    </location>
    <ligand>
        <name>L-methionine</name>
        <dbReference type="ChEBI" id="CHEBI:57844"/>
    </ligand>
</feature>
<comment type="cofactor">
    <cofactor evidence="11">
        <name>Zn(2+)</name>
        <dbReference type="ChEBI" id="CHEBI:29105"/>
    </cofactor>
    <text evidence="11">Binds 1 zinc ion per subunit.</text>
</comment>
<keyword evidence="15" id="KW-1185">Reference proteome</keyword>
<evidence type="ECO:0000256" key="10">
    <source>
        <dbReference type="ARBA" id="ARBA00023167"/>
    </source>
</evidence>
<dbReference type="SUPFAM" id="SSF51726">
    <property type="entry name" value="UROD/MetE-like"/>
    <property type="match status" value="2"/>
</dbReference>
<comment type="similarity">
    <text evidence="3 11">Belongs to the vitamin-B12 independent methionine synthase family.</text>
</comment>
<feature type="binding site" evidence="11">
    <location>
        <position position="737"/>
    </location>
    <ligand>
        <name>Zn(2+)</name>
        <dbReference type="ChEBI" id="CHEBI:29105"/>
        <note>catalytic</note>
    </ligand>
</feature>